<proteinExistence type="predicted"/>
<reference evidence="2 3" key="1">
    <citation type="submission" date="2014-07" db="EMBL/GenBank/DDBJ databases">
        <title>Methanogenic archaea and the global carbon cycle.</title>
        <authorList>
            <person name="Henriksen J.R."/>
            <person name="Luke J."/>
            <person name="Reinhart S."/>
            <person name="Benedict M.N."/>
            <person name="Youngblut N.D."/>
            <person name="Metcalf M.E."/>
            <person name="Whitaker R.J."/>
            <person name="Metcalf W.W."/>
        </authorList>
    </citation>
    <scope>NUCLEOTIDE SEQUENCE [LARGE SCALE GENOMIC DNA]</scope>
    <source>
        <strain evidence="2 3">Z-7289</strain>
    </source>
</reference>
<dbReference type="PROSITE" id="PS50005">
    <property type="entry name" value="TPR"/>
    <property type="match status" value="1"/>
</dbReference>
<dbReference type="PATRIC" id="fig|1434111.4.peg.2420"/>
<dbReference type="PANTHER" id="PTHR10790">
    <property type="entry name" value="TPR-DOMAIN CONTAINING PROTEIN"/>
    <property type="match status" value="1"/>
</dbReference>
<sequence length="404" mass="46547">MSRQAEDLLNRNLKDISSLIEDKKYKKALEKLDKAENLAGKAKRQDLLCRVLLQKGEVLFSMHKPDEGQNLYDKALDIFRASDLNEDEDSVLQSTLSNTFRELARHFKMAESVENAENCYMNEIKVYEILLEKNPEDDEPKMEIARAFAAIGDLYVYFEPEDMDPETKRQYYEKILDVREKAFELLDDSETYIYALAHALGKLVDFYIIQQDYESAIQLQERVVEVMEELIDLLANWKDLKAKSNAYDKLGSLYAEVGKEELAEEQYSEALEYYVMIFDDEIWPLSVKMRLAAEVMERGKTLLLSKKYDSAKESMDLAFDFLGGVDKEELKDSVKEAIDLAYVLLGERDEEGSEDSGYLAEMAGISTEYAKTLSDLNRNEDAEKFTAKSEKIFRQLAEEGNKDS</sequence>
<dbReference type="InterPro" id="IPR011990">
    <property type="entry name" value="TPR-like_helical_dom_sf"/>
</dbReference>
<evidence type="ECO:0000256" key="1">
    <source>
        <dbReference type="PROSITE-ProRule" id="PRU00339"/>
    </source>
</evidence>
<protein>
    <submittedName>
        <fullName evidence="2">TPR-domain containing protein</fullName>
    </submittedName>
</protein>
<evidence type="ECO:0000313" key="3">
    <source>
        <dbReference type="Proteomes" id="UP000033072"/>
    </source>
</evidence>
<gene>
    <name evidence="2" type="ORF">MSLAZ_1847</name>
</gene>
<dbReference type="OrthoDB" id="136111at2157"/>
<dbReference type="HOGENOM" id="CLU_058174_0_0_2"/>
<dbReference type="RefSeq" id="WP_048126412.1">
    <property type="nucleotide sequence ID" value="NZ_CP009515.1"/>
</dbReference>
<dbReference type="SUPFAM" id="SSF48452">
    <property type="entry name" value="TPR-like"/>
    <property type="match status" value="1"/>
</dbReference>
<feature type="repeat" description="TPR" evidence="1">
    <location>
        <begin position="244"/>
        <end position="277"/>
    </location>
</feature>
<dbReference type="KEGG" id="mls:MSLAZ_1847"/>
<dbReference type="EMBL" id="CP009515">
    <property type="protein sequence ID" value="AKB75108.1"/>
    <property type="molecule type" value="Genomic_DNA"/>
</dbReference>
<keyword evidence="3" id="KW-1185">Reference proteome</keyword>
<dbReference type="STRING" id="1434111.MSLAZ_1847"/>
<dbReference type="Gene3D" id="1.25.40.10">
    <property type="entry name" value="Tetratricopeptide repeat domain"/>
    <property type="match status" value="2"/>
</dbReference>
<dbReference type="GeneID" id="24806625"/>
<dbReference type="Proteomes" id="UP000033072">
    <property type="component" value="Chromosome"/>
</dbReference>
<dbReference type="SMART" id="SM00028">
    <property type="entry name" value="TPR"/>
    <property type="match status" value="2"/>
</dbReference>
<dbReference type="PANTHER" id="PTHR10790:SF51">
    <property type="entry name" value="TETRATRICOPEPTIDE REPEAT PROTEIN"/>
    <property type="match status" value="1"/>
</dbReference>
<name>A0A0E3S7T7_9EURY</name>
<organism evidence="2 3">
    <name type="scientific">Methanosarcina lacustris Z-7289</name>
    <dbReference type="NCBI Taxonomy" id="1434111"/>
    <lineage>
        <taxon>Archaea</taxon>
        <taxon>Methanobacteriati</taxon>
        <taxon>Methanobacteriota</taxon>
        <taxon>Stenosarchaea group</taxon>
        <taxon>Methanomicrobia</taxon>
        <taxon>Methanosarcinales</taxon>
        <taxon>Methanosarcinaceae</taxon>
        <taxon>Methanosarcina</taxon>
    </lineage>
</organism>
<dbReference type="AlphaFoldDB" id="A0A0E3S7T7"/>
<accession>A0A0E3S7T7</accession>
<dbReference type="InterPro" id="IPR019734">
    <property type="entry name" value="TPR_rpt"/>
</dbReference>
<evidence type="ECO:0000313" key="2">
    <source>
        <dbReference type="EMBL" id="AKB75108.1"/>
    </source>
</evidence>
<keyword evidence="1" id="KW-0802">TPR repeat</keyword>